<dbReference type="RefSeq" id="XP_025404422.1">
    <property type="nucleotide sequence ID" value="XM_025538326.1"/>
</dbReference>
<sequence length="105" mass="11790">MRLPQSASRASQSACRAIVKIQRYRRYTHSTAPLRANKPTPKRTSTSPIHVHNHHHNHNHTNPDQPAEPEPKPLPLTQQSALSTIPSPHRDSKTNSPSTHTDYSP</sequence>
<proteinExistence type="predicted"/>
<organism evidence="2 3">
    <name type="scientific">Aspergillus heteromorphus CBS 117.55</name>
    <dbReference type="NCBI Taxonomy" id="1448321"/>
    <lineage>
        <taxon>Eukaryota</taxon>
        <taxon>Fungi</taxon>
        <taxon>Dikarya</taxon>
        <taxon>Ascomycota</taxon>
        <taxon>Pezizomycotina</taxon>
        <taxon>Eurotiomycetes</taxon>
        <taxon>Eurotiomycetidae</taxon>
        <taxon>Eurotiales</taxon>
        <taxon>Aspergillaceae</taxon>
        <taxon>Aspergillus</taxon>
        <taxon>Aspergillus subgen. Circumdati</taxon>
    </lineage>
</organism>
<accession>A0A317X298</accession>
<dbReference type="VEuPathDB" id="FungiDB:BO70DRAFT_16561"/>
<dbReference type="GeneID" id="37060563"/>
<comment type="caution">
    <text evidence="2">The sequence shown here is derived from an EMBL/GenBank/DDBJ whole genome shotgun (WGS) entry which is preliminary data.</text>
</comment>
<feature type="compositionally biased region" description="Polar residues" evidence="1">
    <location>
        <begin position="94"/>
        <end position="105"/>
    </location>
</feature>
<evidence type="ECO:0000313" key="2">
    <source>
        <dbReference type="EMBL" id="PWY92683.1"/>
    </source>
</evidence>
<reference evidence="2 3" key="1">
    <citation type="submission" date="2016-12" db="EMBL/GenBank/DDBJ databases">
        <title>The genomes of Aspergillus section Nigri reveals drivers in fungal speciation.</title>
        <authorList>
            <consortium name="DOE Joint Genome Institute"/>
            <person name="Vesth T.C."/>
            <person name="Nybo J."/>
            <person name="Theobald S."/>
            <person name="Brandl J."/>
            <person name="Frisvad J.C."/>
            <person name="Nielsen K.F."/>
            <person name="Lyhne E.K."/>
            <person name="Kogle M.E."/>
            <person name="Kuo A."/>
            <person name="Riley R."/>
            <person name="Clum A."/>
            <person name="Nolan M."/>
            <person name="Lipzen A."/>
            <person name="Salamov A."/>
            <person name="Henrissat B."/>
            <person name="Wiebenga A."/>
            <person name="De Vries R.P."/>
            <person name="Grigoriev I.V."/>
            <person name="Mortensen U.H."/>
            <person name="Andersen M.R."/>
            <person name="Baker S.E."/>
        </authorList>
    </citation>
    <scope>NUCLEOTIDE SEQUENCE [LARGE SCALE GENOMIC DNA]</scope>
    <source>
        <strain evidence="2 3">CBS 117.55</strain>
    </source>
</reference>
<feature type="compositionally biased region" description="Polar residues" evidence="1">
    <location>
        <begin position="76"/>
        <end position="86"/>
    </location>
</feature>
<dbReference type="AlphaFoldDB" id="A0A317X298"/>
<protein>
    <submittedName>
        <fullName evidence="2">Uncharacterized protein</fullName>
    </submittedName>
</protein>
<gene>
    <name evidence="2" type="ORF">BO70DRAFT_16561</name>
</gene>
<keyword evidence="3" id="KW-1185">Reference proteome</keyword>
<evidence type="ECO:0000313" key="3">
    <source>
        <dbReference type="Proteomes" id="UP000247233"/>
    </source>
</evidence>
<evidence type="ECO:0000256" key="1">
    <source>
        <dbReference type="SAM" id="MobiDB-lite"/>
    </source>
</evidence>
<name>A0A317X298_9EURO</name>
<dbReference type="Proteomes" id="UP000247233">
    <property type="component" value="Unassembled WGS sequence"/>
</dbReference>
<dbReference type="EMBL" id="MSFL01000001">
    <property type="protein sequence ID" value="PWY92683.1"/>
    <property type="molecule type" value="Genomic_DNA"/>
</dbReference>
<feature type="region of interest" description="Disordered" evidence="1">
    <location>
        <begin position="22"/>
        <end position="105"/>
    </location>
</feature>